<comment type="similarity">
    <text evidence="7">Belongs to the binding-protein-dependent transport system permease family.</text>
</comment>
<evidence type="ECO:0000256" key="4">
    <source>
        <dbReference type="ARBA" id="ARBA00022692"/>
    </source>
</evidence>
<evidence type="ECO:0000313" key="10">
    <source>
        <dbReference type="Proteomes" id="UP001206128"/>
    </source>
</evidence>
<organism evidence="9 10">
    <name type="scientific">Goodfellowiella coeruleoviolacea</name>
    <dbReference type="NCBI Taxonomy" id="334858"/>
    <lineage>
        <taxon>Bacteria</taxon>
        <taxon>Bacillati</taxon>
        <taxon>Actinomycetota</taxon>
        <taxon>Actinomycetes</taxon>
        <taxon>Pseudonocardiales</taxon>
        <taxon>Pseudonocardiaceae</taxon>
        <taxon>Goodfellowiella</taxon>
    </lineage>
</organism>
<dbReference type="InterPro" id="IPR051393">
    <property type="entry name" value="ABC_transporter_permease"/>
</dbReference>
<dbReference type="PANTHER" id="PTHR30193:SF1">
    <property type="entry name" value="ABC TRANSPORTER PERMEASE PROTEIN YESP-RELATED"/>
    <property type="match status" value="1"/>
</dbReference>
<keyword evidence="5 7" id="KW-1133">Transmembrane helix</keyword>
<evidence type="ECO:0000256" key="2">
    <source>
        <dbReference type="ARBA" id="ARBA00022448"/>
    </source>
</evidence>
<keyword evidence="3" id="KW-1003">Cell membrane</keyword>
<feature type="transmembrane region" description="Helical" evidence="7">
    <location>
        <begin position="130"/>
        <end position="150"/>
    </location>
</feature>
<feature type="transmembrane region" description="Helical" evidence="7">
    <location>
        <begin position="32"/>
        <end position="54"/>
    </location>
</feature>
<dbReference type="Gene3D" id="1.10.3720.10">
    <property type="entry name" value="MetI-like"/>
    <property type="match status" value="1"/>
</dbReference>
<gene>
    <name evidence="9" type="ORF">LX83_001592</name>
</gene>
<keyword evidence="6 7" id="KW-0472">Membrane</keyword>
<proteinExistence type="inferred from homology"/>
<dbReference type="SUPFAM" id="SSF161098">
    <property type="entry name" value="MetI-like"/>
    <property type="match status" value="1"/>
</dbReference>
<evidence type="ECO:0000256" key="3">
    <source>
        <dbReference type="ARBA" id="ARBA00022475"/>
    </source>
</evidence>
<dbReference type="Pfam" id="PF00528">
    <property type="entry name" value="BPD_transp_1"/>
    <property type="match status" value="1"/>
</dbReference>
<evidence type="ECO:0000259" key="8">
    <source>
        <dbReference type="PROSITE" id="PS50928"/>
    </source>
</evidence>
<sequence length="333" mass="35740">MTATITEVSAVDSPLTTDEPSARLRSKSRNRLWVLAFLAPWLVGFAVFFAYPLLATVYFSFTNYNGLSTADWVGLRNYAYLFTGDPLVRTAAYNTLWLVVVLTVLRVAFTLGVASVLARIRRGAGLLRTLVYLPALAPPVAATLTFVFLFNPGTGPVNTVLGWLGISGPLWFNDPALAKPALTLLTLWGSGELTIIVLAAILDVPADLYEAAALDGAGPWQRFRAITLPTIAPVLVFGVVNSIIFALQYFTQAVVAGSVASGSANMVGNSQILGYPSNSTLTFPAWLYQQGFKAYHMGYASAMAVLLFVVSFAFTAVLLRRLRGGARVEGVTG</sequence>
<dbReference type="GO" id="GO:0005886">
    <property type="term" value="C:plasma membrane"/>
    <property type="evidence" value="ECO:0007669"/>
    <property type="project" value="UniProtKB-SubCell"/>
</dbReference>
<evidence type="ECO:0000313" key="9">
    <source>
        <dbReference type="EMBL" id="MCP2164752.1"/>
    </source>
</evidence>
<name>A0AAE3KF97_9PSEU</name>
<dbReference type="PROSITE" id="PS50928">
    <property type="entry name" value="ABC_TM1"/>
    <property type="match status" value="1"/>
</dbReference>
<dbReference type="InterPro" id="IPR035906">
    <property type="entry name" value="MetI-like_sf"/>
</dbReference>
<evidence type="ECO:0000256" key="6">
    <source>
        <dbReference type="ARBA" id="ARBA00023136"/>
    </source>
</evidence>
<keyword evidence="4 7" id="KW-0812">Transmembrane</keyword>
<accession>A0AAE3KF97</accession>
<evidence type="ECO:0000256" key="5">
    <source>
        <dbReference type="ARBA" id="ARBA00022989"/>
    </source>
</evidence>
<protein>
    <submittedName>
        <fullName evidence="9">Carbohydrate ABC transporter membrane protein 1, CUT1 family (TC 3.A.1.1.-)</fullName>
    </submittedName>
</protein>
<evidence type="ECO:0000256" key="1">
    <source>
        <dbReference type="ARBA" id="ARBA00004651"/>
    </source>
</evidence>
<dbReference type="AlphaFoldDB" id="A0AAE3KF97"/>
<feature type="transmembrane region" description="Helical" evidence="7">
    <location>
        <begin position="297"/>
        <end position="319"/>
    </location>
</feature>
<feature type="domain" description="ABC transmembrane type-1" evidence="8">
    <location>
        <begin position="92"/>
        <end position="318"/>
    </location>
</feature>
<dbReference type="CDD" id="cd06261">
    <property type="entry name" value="TM_PBP2"/>
    <property type="match status" value="1"/>
</dbReference>
<dbReference type="Proteomes" id="UP001206128">
    <property type="component" value="Unassembled WGS sequence"/>
</dbReference>
<dbReference type="PANTHER" id="PTHR30193">
    <property type="entry name" value="ABC TRANSPORTER PERMEASE PROTEIN"/>
    <property type="match status" value="1"/>
</dbReference>
<keyword evidence="10" id="KW-1185">Reference proteome</keyword>
<evidence type="ECO:0000256" key="7">
    <source>
        <dbReference type="RuleBase" id="RU363032"/>
    </source>
</evidence>
<dbReference type="SUPFAM" id="SSF160964">
    <property type="entry name" value="MalF N-terminal region-like"/>
    <property type="match status" value="1"/>
</dbReference>
<comment type="caution">
    <text evidence="9">The sequence shown here is derived from an EMBL/GenBank/DDBJ whole genome shotgun (WGS) entry which is preliminary data.</text>
</comment>
<feature type="transmembrane region" description="Helical" evidence="7">
    <location>
        <begin position="181"/>
        <end position="204"/>
    </location>
</feature>
<dbReference type="GO" id="GO:0055085">
    <property type="term" value="P:transmembrane transport"/>
    <property type="evidence" value="ECO:0007669"/>
    <property type="project" value="InterPro"/>
</dbReference>
<reference evidence="9" key="1">
    <citation type="submission" date="2022-06" db="EMBL/GenBank/DDBJ databases">
        <title>Genomic Encyclopedia of Archaeal and Bacterial Type Strains, Phase II (KMG-II): from individual species to whole genera.</title>
        <authorList>
            <person name="Goeker M."/>
        </authorList>
    </citation>
    <scope>NUCLEOTIDE SEQUENCE</scope>
    <source>
        <strain evidence="9">DSM 43935</strain>
    </source>
</reference>
<dbReference type="InterPro" id="IPR000515">
    <property type="entry name" value="MetI-like"/>
</dbReference>
<comment type="subcellular location">
    <subcellularLocation>
        <location evidence="1 7">Cell membrane</location>
        <topology evidence="1 7">Multi-pass membrane protein</topology>
    </subcellularLocation>
</comment>
<feature type="transmembrane region" description="Helical" evidence="7">
    <location>
        <begin position="225"/>
        <end position="250"/>
    </location>
</feature>
<keyword evidence="2 7" id="KW-0813">Transport</keyword>
<feature type="transmembrane region" description="Helical" evidence="7">
    <location>
        <begin position="96"/>
        <end position="118"/>
    </location>
</feature>
<dbReference type="EMBL" id="JAMTCK010000003">
    <property type="protein sequence ID" value="MCP2164752.1"/>
    <property type="molecule type" value="Genomic_DNA"/>
</dbReference>